<evidence type="ECO:0000313" key="1">
    <source>
        <dbReference type="EMBL" id="RLE11856.1"/>
    </source>
</evidence>
<proteinExistence type="predicted"/>
<evidence type="ECO:0000313" key="2">
    <source>
        <dbReference type="Proteomes" id="UP000280417"/>
    </source>
</evidence>
<dbReference type="Proteomes" id="UP000280417">
    <property type="component" value="Unassembled WGS sequence"/>
</dbReference>
<name>A0A662DD22_UNCAE</name>
<reference evidence="1 2" key="1">
    <citation type="submission" date="2018-06" db="EMBL/GenBank/DDBJ databases">
        <title>Extensive metabolic versatility and redundancy in microbially diverse, dynamic hydrothermal sediments.</title>
        <authorList>
            <person name="Dombrowski N."/>
            <person name="Teske A."/>
            <person name="Baker B.J."/>
        </authorList>
    </citation>
    <scope>NUCLEOTIDE SEQUENCE [LARGE SCALE GENOMIC DNA]</scope>
    <source>
        <strain evidence="1">B3_G15</strain>
    </source>
</reference>
<evidence type="ECO:0008006" key="3">
    <source>
        <dbReference type="Google" id="ProtNLM"/>
    </source>
</evidence>
<accession>A0A662DD22</accession>
<dbReference type="EMBL" id="QMQA01000214">
    <property type="protein sequence ID" value="RLE11856.1"/>
    <property type="molecule type" value="Genomic_DNA"/>
</dbReference>
<dbReference type="AlphaFoldDB" id="A0A662DD22"/>
<organism evidence="1 2">
    <name type="scientific">Aerophobetes bacterium</name>
    <dbReference type="NCBI Taxonomy" id="2030807"/>
    <lineage>
        <taxon>Bacteria</taxon>
        <taxon>Candidatus Aerophobota</taxon>
    </lineage>
</organism>
<protein>
    <recommendedName>
        <fullName evidence="3">DUF5678 domain-containing protein</fullName>
    </recommendedName>
</protein>
<comment type="caution">
    <text evidence="1">The sequence shown here is derived from an EMBL/GenBank/DDBJ whole genome shotgun (WGS) entry which is preliminary data.</text>
</comment>
<sequence length="84" mass="9734">MSEVKYLDKDELTERGKSIYKLLKPELEKKFKGKVIAIEVDSGDYVIGDDELDAAVKAKKKFPDKIFTFIRIGYPAVHKFRIIR</sequence>
<gene>
    <name evidence="1" type="ORF">DRJ04_07265</name>
</gene>